<keyword evidence="6" id="KW-1185">Reference proteome</keyword>
<evidence type="ECO:0000256" key="1">
    <source>
        <dbReference type="ARBA" id="ARBA00022676"/>
    </source>
</evidence>
<dbReference type="SUPFAM" id="SSF53756">
    <property type="entry name" value="UDP-Glycosyltransferase/glycogen phosphorylase"/>
    <property type="match status" value="1"/>
</dbReference>
<dbReference type="Pfam" id="PF13439">
    <property type="entry name" value="Glyco_transf_4"/>
    <property type="match status" value="1"/>
</dbReference>
<evidence type="ECO:0000259" key="4">
    <source>
        <dbReference type="Pfam" id="PF13439"/>
    </source>
</evidence>
<sequence length="373" mass="40004">MRVAHLKSRYDRIGGIESLLEGLMPELARQPDAEPLLVFVADRRDRELEARLTANGTVPLVWLPWSGLALSPLSAMRLVRILRAHKISVIHTHDMRANLLAAMSRPILGIPWLCHMHGWLGHTHKGVHRFYEGVDRRLVGLADHVLVGSYAALDEVRSAGARSSSIAWNAAAIAVPAVTARADLGLPSDVVVCTVLGRLHPGKGQDIFLKALGSLAAHAGWHAVLVGVGETEAELKQMAATLAIADRVTFTGFVERPTDWIDASDVIVVPSRKDSLPMTCLEGMARAKALIVSAAGDMPRVVPDGEAGLVVAIDDVDGLRAALAVLLDDPARREILGQAAKARFLAHHTPAALARQMTDSAMGLIPSLDDRGL</sequence>
<dbReference type="Pfam" id="PF00534">
    <property type="entry name" value="Glycos_transf_1"/>
    <property type="match status" value="1"/>
</dbReference>
<gene>
    <name evidence="5" type="ORF">HV823_08845</name>
</gene>
<dbReference type="EMBL" id="JABXYK010000004">
    <property type="protein sequence ID" value="NVP55364.1"/>
    <property type="molecule type" value="Genomic_DNA"/>
</dbReference>
<keyword evidence="2" id="KW-0808">Transferase</keyword>
<accession>A0ABX2QG76</accession>
<feature type="domain" description="Glycosyltransferase subfamily 4-like N-terminal" evidence="4">
    <location>
        <begin position="13"/>
        <end position="163"/>
    </location>
</feature>
<reference evidence="5 6" key="1">
    <citation type="submission" date="2020-06" db="EMBL/GenBank/DDBJ databases">
        <title>Rhizobium sp.nov. isolated from the tomato plant.</title>
        <authorList>
            <person name="Thin K.K."/>
            <person name="Zhang X."/>
            <person name="He S."/>
        </authorList>
    </citation>
    <scope>NUCLEOTIDE SEQUENCE [LARGE SCALE GENOMIC DNA]</scope>
    <source>
        <strain evidence="5 6">DBTS2</strain>
    </source>
</reference>
<dbReference type="RefSeq" id="WP_176949344.1">
    <property type="nucleotide sequence ID" value="NZ_JABXYK010000004.1"/>
</dbReference>
<evidence type="ECO:0000313" key="6">
    <source>
        <dbReference type="Proteomes" id="UP000659172"/>
    </source>
</evidence>
<dbReference type="InterPro" id="IPR028098">
    <property type="entry name" value="Glyco_trans_4-like_N"/>
</dbReference>
<dbReference type="CDD" id="cd03801">
    <property type="entry name" value="GT4_PimA-like"/>
    <property type="match status" value="1"/>
</dbReference>
<evidence type="ECO:0000259" key="3">
    <source>
        <dbReference type="Pfam" id="PF00534"/>
    </source>
</evidence>
<dbReference type="Gene3D" id="3.40.50.2000">
    <property type="entry name" value="Glycogen Phosphorylase B"/>
    <property type="match status" value="2"/>
</dbReference>
<dbReference type="InterPro" id="IPR001296">
    <property type="entry name" value="Glyco_trans_1"/>
</dbReference>
<evidence type="ECO:0000256" key="2">
    <source>
        <dbReference type="ARBA" id="ARBA00022679"/>
    </source>
</evidence>
<proteinExistence type="predicted"/>
<dbReference type="Proteomes" id="UP000659172">
    <property type="component" value="Unassembled WGS sequence"/>
</dbReference>
<name>A0ABX2QG76_9HYPH</name>
<dbReference type="PANTHER" id="PTHR12526">
    <property type="entry name" value="GLYCOSYLTRANSFERASE"/>
    <property type="match status" value="1"/>
</dbReference>
<keyword evidence="1" id="KW-0328">Glycosyltransferase</keyword>
<feature type="domain" description="Glycosyl transferase family 1" evidence="3">
    <location>
        <begin position="181"/>
        <end position="342"/>
    </location>
</feature>
<evidence type="ECO:0000313" key="5">
    <source>
        <dbReference type="EMBL" id="NVP55364.1"/>
    </source>
</evidence>
<dbReference type="PANTHER" id="PTHR12526:SF510">
    <property type="entry name" value="D-INOSITOL 3-PHOSPHATE GLYCOSYLTRANSFERASE"/>
    <property type="match status" value="1"/>
</dbReference>
<organism evidence="5 6">
    <name type="scientific">Mycoplana rhizolycopersici</name>
    <dbReference type="NCBI Taxonomy" id="2746702"/>
    <lineage>
        <taxon>Bacteria</taxon>
        <taxon>Pseudomonadati</taxon>
        <taxon>Pseudomonadota</taxon>
        <taxon>Alphaproteobacteria</taxon>
        <taxon>Hyphomicrobiales</taxon>
        <taxon>Rhizobiaceae</taxon>
        <taxon>Mycoplana</taxon>
    </lineage>
</organism>
<protein>
    <submittedName>
        <fullName evidence="5">Glycosyltransferase family 4 protein</fullName>
    </submittedName>
</protein>
<comment type="caution">
    <text evidence="5">The sequence shown here is derived from an EMBL/GenBank/DDBJ whole genome shotgun (WGS) entry which is preliminary data.</text>
</comment>